<dbReference type="Proteomes" id="UP001460270">
    <property type="component" value="Unassembled WGS sequence"/>
</dbReference>
<dbReference type="InterPro" id="IPR014745">
    <property type="entry name" value="MHC_II_a/b_N"/>
</dbReference>
<dbReference type="SUPFAM" id="SSF54452">
    <property type="entry name" value="MHC antigen-recognition domain"/>
    <property type="match status" value="1"/>
</dbReference>
<evidence type="ECO:0000256" key="3">
    <source>
        <dbReference type="SAM" id="Coils"/>
    </source>
</evidence>
<dbReference type="InterPro" id="IPR008042">
    <property type="entry name" value="Retrotrans_Pao"/>
</dbReference>
<name>A0AAW0MFL5_9GOBI</name>
<evidence type="ECO:0000256" key="2">
    <source>
        <dbReference type="PROSITE-ProRule" id="PRU00047"/>
    </source>
</evidence>
<dbReference type="InterPro" id="IPR036179">
    <property type="entry name" value="Ig-like_dom_sf"/>
</dbReference>
<feature type="domain" description="CCHC-type" evidence="5">
    <location>
        <begin position="680"/>
        <end position="693"/>
    </location>
</feature>
<dbReference type="Pfam" id="PF05380">
    <property type="entry name" value="Peptidase_A17"/>
    <property type="match status" value="1"/>
</dbReference>
<dbReference type="GO" id="GO:0003676">
    <property type="term" value="F:nucleic acid binding"/>
    <property type="evidence" value="ECO:0007669"/>
    <property type="project" value="InterPro"/>
</dbReference>
<dbReference type="SUPFAM" id="SSF56672">
    <property type="entry name" value="DNA/RNA polymerases"/>
    <property type="match status" value="1"/>
</dbReference>
<feature type="coiled-coil region" evidence="3">
    <location>
        <begin position="244"/>
        <end position="280"/>
    </location>
</feature>
<evidence type="ECO:0000259" key="6">
    <source>
        <dbReference type="PROSITE" id="PS50835"/>
    </source>
</evidence>
<dbReference type="Pfam" id="PF03564">
    <property type="entry name" value="DUF1759"/>
    <property type="match status" value="1"/>
</dbReference>
<dbReference type="PANTHER" id="PTHR47331:SF3">
    <property type="match status" value="1"/>
</dbReference>
<dbReference type="SMART" id="SM00921">
    <property type="entry name" value="MHC_II_beta"/>
    <property type="match status" value="1"/>
</dbReference>
<dbReference type="InterPro" id="IPR000353">
    <property type="entry name" value="MHC_II_b_N"/>
</dbReference>
<dbReference type="SUPFAM" id="SSF48726">
    <property type="entry name" value="Immunoglobulin"/>
    <property type="match status" value="1"/>
</dbReference>
<dbReference type="InterPro" id="IPR011162">
    <property type="entry name" value="MHC_I/II-like_Ag-recog"/>
</dbReference>
<evidence type="ECO:0000256" key="4">
    <source>
        <dbReference type="SAM" id="MobiDB-lite"/>
    </source>
</evidence>
<accession>A0AAW0MFL5</accession>
<dbReference type="InterPro" id="IPR013783">
    <property type="entry name" value="Ig-like_fold"/>
</dbReference>
<feature type="compositionally biased region" description="Polar residues" evidence="4">
    <location>
        <begin position="184"/>
        <end position="210"/>
    </location>
</feature>
<dbReference type="InterPro" id="IPR007110">
    <property type="entry name" value="Ig-like_dom"/>
</dbReference>
<dbReference type="InterPro" id="IPR001878">
    <property type="entry name" value="Znf_CCHC"/>
</dbReference>
<feature type="region of interest" description="Disordered" evidence="4">
    <location>
        <begin position="183"/>
        <end position="224"/>
    </location>
</feature>
<comment type="caution">
    <text evidence="7">The sequence shown here is derived from an EMBL/GenBank/DDBJ whole genome shotgun (WGS) entry which is preliminary data.</text>
</comment>
<dbReference type="GO" id="GO:0006955">
    <property type="term" value="P:immune response"/>
    <property type="evidence" value="ECO:0007669"/>
    <property type="project" value="InterPro"/>
</dbReference>
<feature type="compositionally biased region" description="Polar residues" evidence="4">
    <location>
        <begin position="299"/>
        <end position="310"/>
    </location>
</feature>
<sequence length="1551" mass="175872">MSPGLLFEFSCCSDSVFQVKRVILPQGECGSDSEGLWFSQMDSFLRSERSVFNSSDLNDIEYIYSLTYNGVEFLRFSSSLDFYTGYTEFGLKEAAIANNDTTRLHRRRVQKEKYCHPHAVVWYRNALDKTMSPEAVLTSTAPSGGSQRIFTCSAFNFYPRNISFSWSVNHKLSAPGCPAPTLCPTETGSIRPTASSSIPPEDSVSNAGSKHSQRSGKSSASSAKLRAAAEKAAVLARVKILKEKHAIEEEEAKLRQRKELLDLEAELVASEAKMEVYDAKEERQSQIHLKQATSLIKGATNESNNLNPSAQEFIPHDKDKHKGQRESTQLPVNSKFMDVRPKERSISTQQHHQVEQTQSKRETQAHSTQNESQTSSSLQLPGELLNIMSRQTEITAALVNQQRSMTLPPRDIPIFDGDPLNYRSFIKAFEQGVETKASAADSLYYLEQFTRGQPRELVRSCQHMLPDRGYLVAKTLLQEHFGNPYKTATAYINKALSWQTIRTDDTKALQSYALFLRSCHNIMEELEYVQELDMPVNMRAILAKLPYKLRERWRSKAHDIIESTGYRAGFSDMVEFIERHVKILSDPFFGDLQEYNTNPTTSRAPKSQPFNRARGNVVASTVTSEGALDGESQQPCSSTKQNKREHCVCCSMEHSLEHCKQFKKKRHMDKVFLLKKKGVCFGCLRQGHISRDCEARLMCEICSQNHPTVLHINRQTSAPERIMQTSVQVPTSHTTCGHTGAGKEHIMLSILPVKVKAAKGNCVIETYAFLDPGSTGTFCSEQLMHRLSLTGKRTQILLRTMGQTKQCPAFSLCNLEVAGLESSQFYRLPEVITQQQMPVTTEDMAKAEDLERWPYLAKVHMPAIHAEVDLLIGTNAPKLLEPWEVINSQENGPYAVKTVLGWVVNGPLDGNTDSEAASVTVNRISVSKLEELLMNQYNHDFCEKHADKQEMSREDLKFLSIMDASAKLKDGKYCVNLPFKNESISLPNNLAVAKQRIQSLKKRFVHNQQFHQEYVKYMKNIVASNYAERVPEDQVNKSDGRVWYIPHHGVYHPRKGALRVVFDCGATFKGVSLNDELLQGPNLTSTLLGVLMRFRQQPIGFMGDIQAMYHQVRVPEEDRDFLRFLWWPNGDTSQEPVPYRMTVHLFGAISSPSCAAYALKRTAQENESEFPAMVIETLQQNFYVDDCLKSAATETEAIHLIHDLIALCGKGGFVLEKWISNSRVVLQAISKEQRAKELKMLDLDIDKLPVERALGLQWCVETDAFKFKMEVKHQALTRRGMLSVNSSVYDPLGFLAPVTLHAKIMQQELCKRGCSWDDSLPQDIWQRWKKWLEELELLATFSVDRCIKPADFTVLKQAQLHHFSDASEEGYGIVSYIRMVDQKGHIHVAFLLGKARVTPLKAVTIPRLELSAAVLAAKMNTMIKAELGVPLQESVFWTDSTSVLKYVNNEDRRFHTFVANRIATIRDLSDPKQWRHVSTKENPADYVSRGMKVSDFLSSRRWLEGPEFLWKEEEKWPKVKLDVSLDAGDKEVKRRLLLMLPQLISQILRTN</sequence>
<feature type="compositionally biased region" description="Basic and acidic residues" evidence="4">
    <location>
        <begin position="352"/>
        <end position="364"/>
    </location>
</feature>
<dbReference type="GO" id="GO:0042613">
    <property type="term" value="C:MHC class II protein complex"/>
    <property type="evidence" value="ECO:0007669"/>
    <property type="project" value="InterPro"/>
</dbReference>
<proteinExistence type="predicted"/>
<gene>
    <name evidence="7" type="ORF">WMY93_033980</name>
</gene>
<dbReference type="PROSITE" id="PS50835">
    <property type="entry name" value="IG_LIKE"/>
    <property type="match status" value="1"/>
</dbReference>
<dbReference type="GO" id="GO:0019882">
    <property type="term" value="P:antigen processing and presentation"/>
    <property type="evidence" value="ECO:0007669"/>
    <property type="project" value="InterPro"/>
</dbReference>
<dbReference type="Gene3D" id="3.10.320.10">
    <property type="entry name" value="Class II Histocompatibility Antigen, M Beta Chain, Chain B, domain 1"/>
    <property type="match status" value="1"/>
</dbReference>
<dbReference type="InterPro" id="IPR043502">
    <property type="entry name" value="DNA/RNA_pol_sf"/>
</dbReference>
<dbReference type="GO" id="GO:0008270">
    <property type="term" value="F:zinc ion binding"/>
    <property type="evidence" value="ECO:0007669"/>
    <property type="project" value="UniProtKB-KW"/>
</dbReference>
<feature type="compositionally biased region" description="Polar residues" evidence="4">
    <location>
        <begin position="365"/>
        <end position="379"/>
    </location>
</feature>
<dbReference type="CDD" id="cd01644">
    <property type="entry name" value="RT_pepA17"/>
    <property type="match status" value="1"/>
</dbReference>
<dbReference type="InterPro" id="IPR005312">
    <property type="entry name" value="DUF1759"/>
</dbReference>
<reference evidence="8" key="1">
    <citation type="submission" date="2024-04" db="EMBL/GenBank/DDBJ databases">
        <title>Salinicola lusitanus LLJ914,a marine bacterium isolated from the Okinawa Trough.</title>
        <authorList>
            <person name="Li J."/>
        </authorList>
    </citation>
    <scope>NUCLEOTIDE SEQUENCE [LARGE SCALE GENOMIC DNA]</scope>
</reference>
<keyword evidence="3" id="KW-0175">Coiled coil</keyword>
<keyword evidence="8" id="KW-1185">Reference proteome</keyword>
<organism evidence="7 8">
    <name type="scientific">Mugilogobius chulae</name>
    <name type="common">yellowstripe goby</name>
    <dbReference type="NCBI Taxonomy" id="88201"/>
    <lineage>
        <taxon>Eukaryota</taxon>
        <taxon>Metazoa</taxon>
        <taxon>Chordata</taxon>
        <taxon>Craniata</taxon>
        <taxon>Vertebrata</taxon>
        <taxon>Euteleostomi</taxon>
        <taxon>Actinopterygii</taxon>
        <taxon>Neopterygii</taxon>
        <taxon>Teleostei</taxon>
        <taxon>Neoteleostei</taxon>
        <taxon>Acanthomorphata</taxon>
        <taxon>Gobiaria</taxon>
        <taxon>Gobiiformes</taxon>
        <taxon>Gobioidei</taxon>
        <taxon>Gobiidae</taxon>
        <taxon>Gobionellinae</taxon>
        <taxon>Mugilogobius</taxon>
    </lineage>
</organism>
<dbReference type="PANTHER" id="PTHR47331">
    <property type="entry name" value="PHD-TYPE DOMAIN-CONTAINING PROTEIN"/>
    <property type="match status" value="1"/>
</dbReference>
<evidence type="ECO:0000313" key="7">
    <source>
        <dbReference type="EMBL" id="KAK7879232.1"/>
    </source>
</evidence>
<dbReference type="Gene3D" id="2.60.40.10">
    <property type="entry name" value="Immunoglobulins"/>
    <property type="match status" value="1"/>
</dbReference>
<evidence type="ECO:0000313" key="8">
    <source>
        <dbReference type="Proteomes" id="UP001460270"/>
    </source>
</evidence>
<keyword evidence="1" id="KW-0325">Glycoprotein</keyword>
<dbReference type="PROSITE" id="PS50158">
    <property type="entry name" value="ZF_CCHC"/>
    <property type="match status" value="1"/>
</dbReference>
<evidence type="ECO:0000259" key="5">
    <source>
        <dbReference type="PROSITE" id="PS50158"/>
    </source>
</evidence>
<evidence type="ECO:0008006" key="9">
    <source>
        <dbReference type="Google" id="ProtNLM"/>
    </source>
</evidence>
<feature type="domain" description="Ig-like" evidence="6">
    <location>
        <begin position="133"/>
        <end position="166"/>
    </location>
</feature>
<evidence type="ECO:0000256" key="1">
    <source>
        <dbReference type="ARBA" id="ARBA00023180"/>
    </source>
</evidence>
<keyword evidence="2" id="KW-0479">Metal-binding</keyword>
<keyword evidence="2" id="KW-0863">Zinc-finger</keyword>
<keyword evidence="2" id="KW-0862">Zinc</keyword>
<feature type="region of interest" description="Disordered" evidence="4">
    <location>
        <begin position="299"/>
        <end position="380"/>
    </location>
</feature>
<protein>
    <recommendedName>
        <fullName evidence="9">CCHC-type domain-containing protein</fullName>
    </recommendedName>
</protein>
<dbReference type="EMBL" id="JBBPFD010000311">
    <property type="protein sequence ID" value="KAK7879232.1"/>
    <property type="molecule type" value="Genomic_DNA"/>
</dbReference>